<name>A0A6C0JYQ3_9ZZZZ</name>
<accession>A0A6C0JYQ3</accession>
<dbReference type="EMBL" id="MN740749">
    <property type="protein sequence ID" value="QHU10031.1"/>
    <property type="molecule type" value="Genomic_DNA"/>
</dbReference>
<organism evidence="1">
    <name type="scientific">viral metagenome</name>
    <dbReference type="NCBI Taxonomy" id="1070528"/>
    <lineage>
        <taxon>unclassified sequences</taxon>
        <taxon>metagenomes</taxon>
        <taxon>organismal metagenomes</taxon>
    </lineage>
</organism>
<protein>
    <submittedName>
        <fullName evidence="1">Uncharacterized protein</fullName>
    </submittedName>
</protein>
<sequence length="331" mass="38639">MSYVHELDVDALKLAFKQIIDMDTDLFAKQKTIDQELEKLKQTHNALIKENNKKIFIFCLDSFYFQYRILHQEMEDLSRFIIILNNRMYGEYYKLYNIIVNQLNECNILLQTIVQHKKYPVYKDLEQLKEYSIADISEIHDTILNIINELYIFYSSKQQTVKYYSHTNNINMSITNFITTLEYENTLIREQLYLYVSYIGFFHSTQKRYLEKLAKRMANFQKDVSENIINAANTSFIENMCNIKDVVRSSPSSPASSVHSDLSSIETTTCKESHKTGNEKGLGLLRNNENVFVLQTPPKEENISISPYDSGDLVNIAYNFGLDGIINVHSK</sequence>
<reference evidence="1" key="1">
    <citation type="journal article" date="2020" name="Nature">
        <title>Giant virus diversity and host interactions through global metagenomics.</title>
        <authorList>
            <person name="Schulz F."/>
            <person name="Roux S."/>
            <person name="Paez-Espino D."/>
            <person name="Jungbluth S."/>
            <person name="Walsh D.A."/>
            <person name="Denef V.J."/>
            <person name="McMahon K.D."/>
            <person name="Konstantinidis K.T."/>
            <person name="Eloe-Fadrosh E.A."/>
            <person name="Kyrpides N.C."/>
            <person name="Woyke T."/>
        </authorList>
    </citation>
    <scope>NUCLEOTIDE SEQUENCE</scope>
    <source>
        <strain evidence="1">GVMAG-S-1101164-67</strain>
    </source>
</reference>
<evidence type="ECO:0000313" key="1">
    <source>
        <dbReference type="EMBL" id="QHU10031.1"/>
    </source>
</evidence>
<dbReference type="AlphaFoldDB" id="A0A6C0JYQ3"/>
<proteinExistence type="predicted"/>